<evidence type="ECO:0000256" key="1">
    <source>
        <dbReference type="SAM" id="MobiDB-lite"/>
    </source>
</evidence>
<accession>A0A517SUL4</accession>
<dbReference type="PANTHER" id="PTHR22901">
    <property type="entry name" value="SIALATE O-ACETYLESTERASE"/>
    <property type="match status" value="1"/>
</dbReference>
<evidence type="ECO:0000313" key="4">
    <source>
        <dbReference type="Proteomes" id="UP000315003"/>
    </source>
</evidence>
<gene>
    <name evidence="3" type="ORF">SV7mr_23280</name>
</gene>
<dbReference type="PANTHER" id="PTHR22901:SF0">
    <property type="entry name" value="SIALATE O-ACETYLESTERASE"/>
    <property type="match status" value="1"/>
</dbReference>
<dbReference type="GO" id="GO:0005975">
    <property type="term" value="P:carbohydrate metabolic process"/>
    <property type="evidence" value="ECO:0007669"/>
    <property type="project" value="TreeGrafter"/>
</dbReference>
<dbReference type="InterPro" id="IPR039329">
    <property type="entry name" value="SIAE"/>
</dbReference>
<proteinExistence type="predicted"/>
<dbReference type="Gene3D" id="3.40.50.1110">
    <property type="entry name" value="SGNH hydrolase"/>
    <property type="match status" value="1"/>
</dbReference>
<sequence length="630" mass="70237" precursor="true">MKRLLLLPGLLAVLLSGLISSGPASAQKMPREDVVEFPAVGDGLCFSNVFQSNMVLQRDKPIKLWGWAEPGEHVTATFHGQSAHANVAKDRKWTLTLPAMPANDQPATVSLTSGETKVTLENVLVGDVWILGGQSNMEFELAKVENGNLEIVSANFPNMRILTVPHAMGPDAKQSFPRMHQWSGWFGRHFRKGDWDECTPEIARDLSAIGYVFARRIHMASQVPIGVIDVSRGGTTVETWTPLDVLRKLDSETTKAKLADFDQQVAQWDAEADRKQRIEQHAKWTETQIKQGKEIPADRKAPPSDRRPGPIGNHNFPGHCYAGMIAPLEGLEVKGVIFHQGYNNAFDGSLGAEMYADLFPVMIKAWRTAFNDEQLPFGILSLCTDGYPQTEEDYCEKMFNAGIDIRAAQYQTFLDLYNAGDEAIGFTSTYDLRRRWYHPQLKVPAGERIARWALATQYGFDRQVQWKPPMLVETNPQDGSLIVSFDTDVGDAEDGAIKGFAIAGEDRKFHPADVAYAEKGVDGRGRVQFDRKKLVLSSLMVEKPIHFRYAWGRNPLANLQATGNKDLPVATQRSDDWPMEMVPLGVLDDQAGQIERPISRGDRGKILQALRKQDDERRMAKAKAILDSAP</sequence>
<feature type="compositionally biased region" description="Basic and acidic residues" evidence="1">
    <location>
        <begin position="291"/>
        <end position="308"/>
    </location>
</feature>
<organism evidence="3 4">
    <name type="scientific">Stieleria bergensis</name>
    <dbReference type="NCBI Taxonomy" id="2528025"/>
    <lineage>
        <taxon>Bacteria</taxon>
        <taxon>Pseudomonadati</taxon>
        <taxon>Planctomycetota</taxon>
        <taxon>Planctomycetia</taxon>
        <taxon>Pirellulales</taxon>
        <taxon>Pirellulaceae</taxon>
        <taxon>Stieleria</taxon>
    </lineage>
</organism>
<keyword evidence="4" id="KW-1185">Reference proteome</keyword>
<dbReference type="EMBL" id="CP036272">
    <property type="protein sequence ID" value="QDT59817.1"/>
    <property type="molecule type" value="Genomic_DNA"/>
</dbReference>
<evidence type="ECO:0000313" key="3">
    <source>
        <dbReference type="EMBL" id="QDT59817.1"/>
    </source>
</evidence>
<dbReference type="AlphaFoldDB" id="A0A517SUL4"/>
<dbReference type="InterPro" id="IPR036514">
    <property type="entry name" value="SGNH_hydro_sf"/>
</dbReference>
<evidence type="ECO:0000256" key="2">
    <source>
        <dbReference type="SAM" id="SignalP"/>
    </source>
</evidence>
<reference evidence="3 4" key="1">
    <citation type="submission" date="2019-02" db="EMBL/GenBank/DDBJ databases">
        <title>Deep-cultivation of Planctomycetes and their phenomic and genomic characterization uncovers novel biology.</title>
        <authorList>
            <person name="Wiegand S."/>
            <person name="Jogler M."/>
            <person name="Boedeker C."/>
            <person name="Pinto D."/>
            <person name="Vollmers J."/>
            <person name="Rivas-Marin E."/>
            <person name="Kohn T."/>
            <person name="Peeters S.H."/>
            <person name="Heuer A."/>
            <person name="Rast P."/>
            <person name="Oberbeckmann S."/>
            <person name="Bunk B."/>
            <person name="Jeske O."/>
            <person name="Meyerdierks A."/>
            <person name="Storesund J.E."/>
            <person name="Kallscheuer N."/>
            <person name="Luecker S."/>
            <person name="Lage O.M."/>
            <person name="Pohl T."/>
            <person name="Merkel B.J."/>
            <person name="Hornburger P."/>
            <person name="Mueller R.-W."/>
            <person name="Bruemmer F."/>
            <person name="Labrenz M."/>
            <person name="Spormann A.M."/>
            <person name="Op den Camp H."/>
            <person name="Overmann J."/>
            <person name="Amann R."/>
            <person name="Jetten M.S.M."/>
            <person name="Mascher T."/>
            <person name="Medema M.H."/>
            <person name="Devos D.P."/>
            <person name="Kaster A.-K."/>
            <person name="Ovreas L."/>
            <person name="Rohde M."/>
            <person name="Galperin M.Y."/>
            <person name="Jogler C."/>
        </authorList>
    </citation>
    <scope>NUCLEOTIDE SEQUENCE [LARGE SCALE GENOMIC DNA]</scope>
    <source>
        <strain evidence="3 4">SV_7m_r</strain>
    </source>
</reference>
<protein>
    <recommendedName>
        <fullName evidence="5">Sialate O-acetylesterase domain-containing protein</fullName>
    </recommendedName>
</protein>
<dbReference type="SUPFAM" id="SSF52266">
    <property type="entry name" value="SGNH hydrolase"/>
    <property type="match status" value="1"/>
</dbReference>
<evidence type="ECO:0008006" key="5">
    <source>
        <dbReference type="Google" id="ProtNLM"/>
    </source>
</evidence>
<feature type="region of interest" description="Disordered" evidence="1">
    <location>
        <begin position="284"/>
        <end position="313"/>
    </location>
</feature>
<feature type="signal peptide" evidence="2">
    <location>
        <begin position="1"/>
        <end position="26"/>
    </location>
</feature>
<dbReference type="GO" id="GO:0001681">
    <property type="term" value="F:sialate O-acetylesterase activity"/>
    <property type="evidence" value="ECO:0007669"/>
    <property type="project" value="InterPro"/>
</dbReference>
<dbReference type="Proteomes" id="UP000315003">
    <property type="component" value="Chromosome"/>
</dbReference>
<feature type="chain" id="PRO_5021952577" description="Sialate O-acetylesterase domain-containing protein" evidence="2">
    <location>
        <begin position="27"/>
        <end position="630"/>
    </location>
</feature>
<keyword evidence="2" id="KW-0732">Signal</keyword>
<name>A0A517SUL4_9BACT</name>